<dbReference type="GO" id="GO:0031298">
    <property type="term" value="C:replication fork protection complex"/>
    <property type="evidence" value="ECO:0007669"/>
    <property type="project" value="TreeGrafter"/>
</dbReference>
<dbReference type="GO" id="GO:0003677">
    <property type="term" value="F:DNA binding"/>
    <property type="evidence" value="ECO:0007669"/>
    <property type="project" value="TreeGrafter"/>
</dbReference>
<keyword evidence="10" id="KW-1185">Reference proteome</keyword>
<evidence type="ECO:0000313" key="10">
    <source>
        <dbReference type="Proteomes" id="UP001283361"/>
    </source>
</evidence>
<dbReference type="Proteomes" id="UP001283361">
    <property type="component" value="Unassembled WGS sequence"/>
</dbReference>
<feature type="region of interest" description="Disordered" evidence="7">
    <location>
        <begin position="1"/>
        <end position="31"/>
    </location>
</feature>
<keyword evidence="5 6" id="KW-0131">Cell cycle</keyword>
<accession>A0AAE0YY63</accession>
<dbReference type="PANTHER" id="PTHR13220">
    <property type="entry name" value="TIMELESS INTERACTING-RELATED"/>
    <property type="match status" value="1"/>
</dbReference>
<dbReference type="InterPro" id="IPR040038">
    <property type="entry name" value="TIPIN/Csm3/Swi3"/>
</dbReference>
<comment type="subcellular location">
    <subcellularLocation>
        <location evidence="1 6">Nucleus</location>
    </subcellularLocation>
</comment>
<feature type="region of interest" description="Disordered" evidence="7">
    <location>
        <begin position="219"/>
        <end position="243"/>
    </location>
</feature>
<protein>
    <recommendedName>
        <fullName evidence="6">TIMELESS-interacting protein</fullName>
    </recommendedName>
</protein>
<dbReference type="EMBL" id="JAWDGP010005150">
    <property type="protein sequence ID" value="KAK3759217.1"/>
    <property type="molecule type" value="Genomic_DNA"/>
</dbReference>
<evidence type="ECO:0000256" key="3">
    <source>
        <dbReference type="ARBA" id="ARBA00022763"/>
    </source>
</evidence>
<evidence type="ECO:0000259" key="8">
    <source>
        <dbReference type="Pfam" id="PF07962"/>
    </source>
</evidence>
<reference evidence="9" key="1">
    <citation type="journal article" date="2023" name="G3 (Bethesda)">
        <title>A reference genome for the long-term kleptoplast-retaining sea slug Elysia crispata morphotype clarki.</title>
        <authorList>
            <person name="Eastman K.E."/>
            <person name="Pendleton A.L."/>
            <person name="Shaikh M.A."/>
            <person name="Suttiyut T."/>
            <person name="Ogas R."/>
            <person name="Tomko P."/>
            <person name="Gavelis G."/>
            <person name="Widhalm J.R."/>
            <person name="Wisecaver J.H."/>
        </authorList>
    </citation>
    <scope>NUCLEOTIDE SEQUENCE</scope>
    <source>
        <strain evidence="9">ECLA1</strain>
    </source>
</reference>
<feature type="region of interest" description="Disordered" evidence="7">
    <location>
        <begin position="417"/>
        <end position="448"/>
    </location>
</feature>
<evidence type="ECO:0000256" key="5">
    <source>
        <dbReference type="ARBA" id="ARBA00023306"/>
    </source>
</evidence>
<feature type="compositionally biased region" description="Polar residues" evidence="7">
    <location>
        <begin position="219"/>
        <end position="238"/>
    </location>
</feature>
<comment type="caution">
    <text evidence="9">The sequence shown here is derived from an EMBL/GenBank/DDBJ whole genome shotgun (WGS) entry which is preliminary data.</text>
</comment>
<dbReference type="GO" id="GO:0043111">
    <property type="term" value="P:replication fork arrest"/>
    <property type="evidence" value="ECO:0007669"/>
    <property type="project" value="TreeGrafter"/>
</dbReference>
<dbReference type="GO" id="GO:0006974">
    <property type="term" value="P:DNA damage response"/>
    <property type="evidence" value="ECO:0007669"/>
    <property type="project" value="UniProtKB-KW"/>
</dbReference>
<evidence type="ECO:0000256" key="1">
    <source>
        <dbReference type="ARBA" id="ARBA00004123"/>
    </source>
</evidence>
<dbReference type="InterPro" id="IPR012923">
    <property type="entry name" value="Csm3"/>
</dbReference>
<feature type="domain" description="Chromosome segregation in meiosis protein 3" evidence="8">
    <location>
        <begin position="76"/>
        <end position="157"/>
    </location>
</feature>
<comment type="function">
    <text evidence="6">Plays an important role in the control of DNA replication and the maintenance of replication fork stability.</text>
</comment>
<evidence type="ECO:0000256" key="6">
    <source>
        <dbReference type="RuleBase" id="RU366049"/>
    </source>
</evidence>
<dbReference type="GO" id="GO:0031297">
    <property type="term" value="P:replication fork processing"/>
    <property type="evidence" value="ECO:0007669"/>
    <property type="project" value="UniProtKB-UniRule"/>
</dbReference>
<dbReference type="AlphaFoldDB" id="A0AAE0YY63"/>
<evidence type="ECO:0000256" key="7">
    <source>
        <dbReference type="SAM" id="MobiDB-lite"/>
    </source>
</evidence>
<name>A0AAE0YY63_9GAST</name>
<keyword evidence="3 6" id="KW-0227">DNA damage</keyword>
<feature type="region of interest" description="Disordered" evidence="7">
    <location>
        <begin position="170"/>
        <end position="199"/>
    </location>
</feature>
<feature type="compositionally biased region" description="Acidic residues" evidence="7">
    <location>
        <begin position="1"/>
        <end position="14"/>
    </location>
</feature>
<keyword evidence="4 6" id="KW-0539">Nucleus</keyword>
<evidence type="ECO:0000256" key="4">
    <source>
        <dbReference type="ARBA" id="ARBA00023242"/>
    </source>
</evidence>
<proteinExistence type="inferred from homology"/>
<comment type="similarity">
    <text evidence="2 6">Belongs to the CSM3 family.</text>
</comment>
<organism evidence="9 10">
    <name type="scientific">Elysia crispata</name>
    <name type="common">lettuce slug</name>
    <dbReference type="NCBI Taxonomy" id="231223"/>
    <lineage>
        <taxon>Eukaryota</taxon>
        <taxon>Metazoa</taxon>
        <taxon>Spiralia</taxon>
        <taxon>Lophotrochozoa</taxon>
        <taxon>Mollusca</taxon>
        <taxon>Gastropoda</taxon>
        <taxon>Heterobranchia</taxon>
        <taxon>Euthyneura</taxon>
        <taxon>Panpulmonata</taxon>
        <taxon>Sacoglossa</taxon>
        <taxon>Placobranchoidea</taxon>
        <taxon>Plakobranchidae</taxon>
        <taxon>Elysia</taxon>
    </lineage>
</organism>
<evidence type="ECO:0000313" key="9">
    <source>
        <dbReference type="EMBL" id="KAK3759217.1"/>
    </source>
</evidence>
<feature type="compositionally biased region" description="Basic and acidic residues" evidence="7">
    <location>
        <begin position="171"/>
        <end position="199"/>
    </location>
</feature>
<evidence type="ECO:0000256" key="2">
    <source>
        <dbReference type="ARBA" id="ARBA00006075"/>
    </source>
</evidence>
<gene>
    <name evidence="9" type="ORF">RRG08_054938</name>
</gene>
<dbReference type="PANTHER" id="PTHR13220:SF11">
    <property type="entry name" value="TIMELESS-INTERACTING PROTEIN"/>
    <property type="match status" value="1"/>
</dbReference>
<dbReference type="Pfam" id="PF07962">
    <property type="entry name" value="Swi3"/>
    <property type="match status" value="1"/>
</dbReference>
<sequence>MDDIFGDYDGESDGENGFNPARLPDLEDELEPMRDIRHDDEQAEGEEEITDNAELLAKLKSMKGASKNTTKRIMPKLDATRLTGERGMAILPKAFEHVHLRGRNHEAEDLKIIMHTLQHWGHRLFPKMTFDEVLERVERLGAKKEVQTCLKKIRLDMPVLASDMIHDEEDTVRRVGDENAKISGDESHQETDRINDSHNEISDEELEDLLRDQRQPVANQPITTPSQRSAPVNSNSGLSEEVRKRIEENKRKAMERRATKMTASTSKSDITVNINDSLLDSSNEMDSVNQTERLQMDVNEDDMNSNERSFFQDDGINGNASMEKSSSSGKIQNLNEGSGPFQISSPGVVATQKESMEFEPEVVANPQESMLCEPEELVNHNTLEDERENDTRLKNQELEEIIQNSIPLDKCRKLTETSSPLKLGEERNKIQCSSSEITDNCEGEREGP</sequence>
<dbReference type="GO" id="GO:0000076">
    <property type="term" value="P:DNA replication checkpoint signaling"/>
    <property type="evidence" value="ECO:0007669"/>
    <property type="project" value="UniProtKB-UniRule"/>
</dbReference>